<dbReference type="PANTHER" id="PTHR15239">
    <property type="entry name" value="NUCLEAR EXPORT MEDIATOR FACTOR NEMF"/>
    <property type="match status" value="1"/>
</dbReference>
<evidence type="ECO:0000313" key="3">
    <source>
        <dbReference type="Proteomes" id="UP000564964"/>
    </source>
</evidence>
<accession>A0A7J4JGZ7</accession>
<dbReference type="GO" id="GO:0072344">
    <property type="term" value="P:rescue of stalled ribosome"/>
    <property type="evidence" value="ECO:0007669"/>
    <property type="project" value="TreeGrafter"/>
</dbReference>
<dbReference type="Proteomes" id="UP000564964">
    <property type="component" value="Unassembled WGS sequence"/>
</dbReference>
<dbReference type="AlphaFoldDB" id="A0A7J4JGZ7"/>
<protein>
    <submittedName>
        <fullName evidence="2">NFACT family protein</fullName>
    </submittedName>
</protein>
<evidence type="ECO:0000313" key="2">
    <source>
        <dbReference type="EMBL" id="MBS3063031.1"/>
    </source>
</evidence>
<dbReference type="InterPro" id="IPR051608">
    <property type="entry name" value="RQC_Subunit_NEMF"/>
</dbReference>
<gene>
    <name evidence="1" type="ORF">HA252_06530</name>
    <name evidence="2" type="ORF">J4203_04110</name>
</gene>
<evidence type="ECO:0000313" key="1">
    <source>
        <dbReference type="EMBL" id="HIH17033.1"/>
    </source>
</evidence>
<dbReference type="EMBL" id="JAGVWE010000004">
    <property type="protein sequence ID" value="MBS3063031.1"/>
    <property type="molecule type" value="Genomic_DNA"/>
</dbReference>
<dbReference type="Pfam" id="PF05833">
    <property type="entry name" value="NFACT_N"/>
    <property type="match status" value="1"/>
</dbReference>
<proteinExistence type="predicted"/>
<organism evidence="1 3">
    <name type="scientific">Candidatus Iainarchaeum sp</name>
    <dbReference type="NCBI Taxonomy" id="3101447"/>
    <lineage>
        <taxon>Archaea</taxon>
        <taxon>Candidatus Iainarchaeota</taxon>
        <taxon>Candidatus Iainarchaeia</taxon>
        <taxon>Candidatus Iainarchaeales</taxon>
        <taxon>Candidatus Iainarchaeaceae</taxon>
        <taxon>Candidatus Iainarchaeum</taxon>
    </lineage>
</organism>
<reference evidence="3" key="1">
    <citation type="journal article" date="2020" name="bioRxiv">
        <title>A rank-normalized archaeal taxonomy based on genome phylogeny resolves widespread incomplete and uneven classifications.</title>
        <authorList>
            <person name="Rinke C."/>
            <person name="Chuvochina M."/>
            <person name="Mussig A.J."/>
            <person name="Chaumeil P.-A."/>
            <person name="Waite D.W."/>
            <person name="Whitman W.B."/>
            <person name="Parks D.H."/>
            <person name="Hugenholtz P."/>
        </authorList>
    </citation>
    <scope>NUCLEOTIDE SEQUENCE [LARGE SCALE GENOMIC DNA]</scope>
</reference>
<dbReference type="Gene3D" id="2.30.310.10">
    <property type="entry name" value="ibrinogen binding protein from staphylococcus aureus domain"/>
    <property type="match status" value="1"/>
</dbReference>
<dbReference type="EMBL" id="DUGH01000156">
    <property type="protein sequence ID" value="HIH17033.1"/>
    <property type="molecule type" value="Genomic_DNA"/>
</dbReference>
<dbReference type="PANTHER" id="PTHR15239:SF6">
    <property type="entry name" value="RIBOSOME QUALITY CONTROL COMPLEX SUBUNIT NEMF"/>
    <property type="match status" value="1"/>
</dbReference>
<dbReference type="GO" id="GO:0043023">
    <property type="term" value="F:ribosomal large subunit binding"/>
    <property type="evidence" value="ECO:0007669"/>
    <property type="project" value="TreeGrafter"/>
</dbReference>
<name>A0A7J4JGZ7_9ARCH</name>
<dbReference type="GO" id="GO:0000049">
    <property type="term" value="F:tRNA binding"/>
    <property type="evidence" value="ECO:0007669"/>
    <property type="project" value="TreeGrafter"/>
</dbReference>
<comment type="caution">
    <text evidence="1">The sequence shown here is derived from an EMBL/GenBank/DDBJ whole genome shotgun (WGS) entry which is preliminary data.</text>
</comment>
<sequence length="374" mass="41841">MQVPNLTLAYQVLALKPLLVGAFLNKVQRVSDKVFRFRFHSKQGSKDLVFNGSAFYVTSYKLEAQPSQGFAAFLKKRLYNKRVDAFYQQGVDRVLVVEFTDYNLVLELFADSNIVLADKSWKTLSALTYGEWKDRVIKRGQPYQFPASKGLNPCFLNAGQLRQQLVGPDLIRALISCANIAPPVAEEALALAGLAKTAKPSSLTEAELARLAETVNGFYGRLSLETLKPVYYAGEKLLLPFPLSSLQATPKPFASLDEAFDELFSDALSSQEAVEKTAKAETRQSKDAFNLGQQLAALKEFERVSLEDQHKAEAIYVHYRAFEEVLQVVREATAKGVPQKEILAKLRQAFREGRTPLEVVDLDLKKRVLSIELK</sequence>
<reference evidence="2" key="3">
    <citation type="submission" date="2021-05" db="EMBL/GenBank/DDBJ databases">
        <title>Protein family content uncovers lineage relationships and bacterial pathway maintenance mechanisms in DPANN archaea.</title>
        <authorList>
            <person name="Castelle C.J."/>
            <person name="Meheust R."/>
            <person name="Jaffe A.L."/>
            <person name="Seitz K."/>
            <person name="Gong X."/>
            <person name="Baker B.J."/>
            <person name="Banfield J.F."/>
        </authorList>
    </citation>
    <scope>NUCLEOTIDE SEQUENCE</scope>
    <source>
        <strain evidence="2">RIFCSPLOWO2_01_FULL_58_19</strain>
    </source>
</reference>
<dbReference type="GO" id="GO:1990112">
    <property type="term" value="C:RQC complex"/>
    <property type="evidence" value="ECO:0007669"/>
    <property type="project" value="TreeGrafter"/>
</dbReference>
<dbReference type="Proteomes" id="UP000678237">
    <property type="component" value="Unassembled WGS sequence"/>
</dbReference>
<reference evidence="2" key="2">
    <citation type="submission" date="2021-03" db="EMBL/GenBank/DDBJ databases">
        <authorList>
            <person name="Jaffe A."/>
        </authorList>
    </citation>
    <scope>NUCLEOTIDE SEQUENCE</scope>
    <source>
        <strain evidence="2">RIFCSPLOWO2_01_FULL_58_19</strain>
    </source>
</reference>